<dbReference type="SMART" id="SM00741">
    <property type="entry name" value="SapB"/>
    <property type="match status" value="4"/>
</dbReference>
<dbReference type="InterPro" id="IPR051428">
    <property type="entry name" value="Sphingo_Act-Surfact_Prot"/>
</dbReference>
<dbReference type="PANTHER" id="PTHR11480:SF3">
    <property type="entry name" value="BCDNA.GH08312"/>
    <property type="match status" value="1"/>
</dbReference>
<feature type="domain" description="Saposin B-type" evidence="4">
    <location>
        <begin position="62"/>
        <end position="144"/>
    </location>
</feature>
<evidence type="ECO:0000313" key="5">
    <source>
        <dbReference type="EMBL" id="GKT26422.1"/>
    </source>
</evidence>
<feature type="domain" description="Saposin B-type" evidence="4">
    <location>
        <begin position="236"/>
        <end position="317"/>
    </location>
</feature>
<proteinExistence type="predicted"/>
<evidence type="ECO:0000256" key="3">
    <source>
        <dbReference type="SAM" id="MobiDB-lite"/>
    </source>
</evidence>
<keyword evidence="2" id="KW-0325">Glycoprotein</keyword>
<dbReference type="InterPro" id="IPR007856">
    <property type="entry name" value="SapB_1"/>
</dbReference>
<evidence type="ECO:0000256" key="2">
    <source>
        <dbReference type="ARBA" id="ARBA00023180"/>
    </source>
</evidence>
<feature type="region of interest" description="Disordered" evidence="3">
    <location>
        <begin position="419"/>
        <end position="444"/>
    </location>
</feature>
<gene>
    <name evidence="5" type="ORF">ADUPG1_013351</name>
</gene>
<evidence type="ECO:0000256" key="1">
    <source>
        <dbReference type="ARBA" id="ARBA00023157"/>
    </source>
</evidence>
<feature type="domain" description="Saposin B-type" evidence="4">
    <location>
        <begin position="149"/>
        <end position="231"/>
    </location>
</feature>
<dbReference type="EMBL" id="BQXS01012653">
    <property type="protein sequence ID" value="GKT26422.1"/>
    <property type="molecule type" value="Genomic_DNA"/>
</dbReference>
<dbReference type="SUPFAM" id="SSF47862">
    <property type="entry name" value="Saposin"/>
    <property type="match status" value="4"/>
</dbReference>
<dbReference type="Gene3D" id="1.10.225.10">
    <property type="entry name" value="Saposin-like"/>
    <property type="match status" value="4"/>
</dbReference>
<name>A0ABQ5K2P2_9EUKA</name>
<dbReference type="PANTHER" id="PTHR11480">
    <property type="entry name" value="SAPOSIN-RELATED"/>
    <property type="match status" value="1"/>
</dbReference>
<comment type="caution">
    <text evidence="5">The sequence shown here is derived from an EMBL/GenBank/DDBJ whole genome shotgun (WGS) entry which is preliminary data.</text>
</comment>
<dbReference type="InterPro" id="IPR011001">
    <property type="entry name" value="Saposin-like"/>
</dbReference>
<feature type="non-terminal residue" evidence="5">
    <location>
        <position position="1"/>
    </location>
</feature>
<keyword evidence="1" id="KW-1015">Disulfide bond</keyword>
<dbReference type="Pfam" id="PF05184">
    <property type="entry name" value="SapB_1"/>
    <property type="match status" value="1"/>
</dbReference>
<feature type="compositionally biased region" description="Basic and acidic residues" evidence="3">
    <location>
        <begin position="419"/>
        <end position="431"/>
    </location>
</feature>
<dbReference type="InterPro" id="IPR008139">
    <property type="entry name" value="SaposinB_dom"/>
</dbReference>
<feature type="domain" description="Saposin B-type" evidence="4">
    <location>
        <begin position="1"/>
        <end position="56"/>
    </location>
</feature>
<evidence type="ECO:0000313" key="6">
    <source>
        <dbReference type="Proteomes" id="UP001057375"/>
    </source>
</evidence>
<evidence type="ECO:0000259" key="4">
    <source>
        <dbReference type="PROSITE" id="PS50015"/>
    </source>
</evidence>
<dbReference type="PROSITE" id="PS50015">
    <property type="entry name" value="SAP_B"/>
    <property type="match status" value="4"/>
</dbReference>
<dbReference type="Pfam" id="PF03489">
    <property type="entry name" value="SapB_2"/>
    <property type="match status" value="3"/>
</dbReference>
<accession>A0ABQ5K2P2</accession>
<protein>
    <recommendedName>
        <fullName evidence="4">Saposin B-type domain-containing protein</fullName>
    </recommendedName>
</protein>
<keyword evidence="6" id="KW-1185">Reference proteome</keyword>
<reference evidence="5" key="1">
    <citation type="submission" date="2022-03" db="EMBL/GenBank/DDBJ databases">
        <title>Draft genome sequence of Aduncisulcus paluster, a free-living microaerophilic Fornicata.</title>
        <authorList>
            <person name="Yuyama I."/>
            <person name="Kume K."/>
            <person name="Tamura T."/>
            <person name="Inagaki Y."/>
            <person name="Hashimoto T."/>
        </authorList>
    </citation>
    <scope>NUCLEOTIDE SEQUENCE</scope>
    <source>
        <strain evidence="5">NY0171</strain>
    </source>
</reference>
<organism evidence="5 6">
    <name type="scientific">Aduncisulcus paluster</name>
    <dbReference type="NCBI Taxonomy" id="2918883"/>
    <lineage>
        <taxon>Eukaryota</taxon>
        <taxon>Metamonada</taxon>
        <taxon>Carpediemonas-like organisms</taxon>
        <taxon>Aduncisulcus</taxon>
    </lineage>
</organism>
<sequence length="459" mass="51873">EFIAEFDSLCDEIPTFFAIACKAEVDQYGPTIYQDLQNDLEPDTICDGIHMCHESLVAPVEGSVECIACKQIVQTIEDKYVDGMLYDDLYDLVIEECDKLPEWIAVVCDSEVDYYLPQMWTMLVDDHIEPQEMCALLGQCKKSAAPKGNDVTCEVCEIIVDAVEDAWLPNITYQELYNTIMNDTCRKLPHVLEIACEAEVDEYLPEIYSMMQNAVASSTICGLLTLCESTAAPVESSFECDLCEFLVTELEERFLPSMTEEEFIAEFDSLCDEIPTFFAIACKAEVDQYGPTIYQDLQNGLEPDTICDEIHMFSAKSHKSLTSYEKSMISFGSPNFGNSCYLNSAVICLKTMRDIILPLFKRGFHGYAKIEPLYLHLKGDIVTDNLTKAVISIIKHMLFGKKKKTDLLFDTEEQTCKEKKEHQKEISDQEIPKPSTLVPIKKKSKGDINLQTSSLLKLN</sequence>
<dbReference type="InterPro" id="IPR008138">
    <property type="entry name" value="SapB_2"/>
</dbReference>
<dbReference type="Proteomes" id="UP001057375">
    <property type="component" value="Unassembled WGS sequence"/>
</dbReference>